<feature type="transmembrane region" description="Helical" evidence="6">
    <location>
        <begin position="373"/>
        <end position="406"/>
    </location>
</feature>
<evidence type="ECO:0000259" key="7">
    <source>
        <dbReference type="Pfam" id="PF03553"/>
    </source>
</evidence>
<sequence>MDSITVGWLSLLPPVIAIAMAIWTKEVISSLFVGILSGAVIYSFKVGTGFVGIFTTTFNLMGTCLADNITNIIFLTLLGAVVVEVTIAGGAQAYGAWAAKHIKSRAMAQLSTVILGILIFIDDYFNCLAVGTIMKPVTDRFNISRAKLAYFIDSTASPVCIIAPVSSWVAAVASSIGSAGGSKSGMSEFIATIPFNLYALLTITMVIVLALTKVSYGPMKKLEDEAELGNLHATDIDVDMGVDVSEHGTVADLVVPILCLVIFTVLAMLYTGGLFTGKTHTISAAFGNCNSSLSLVLGSCAGLIISFIMFVPRKLISFKDFFDGVVLGGKNMVMPNMILALAWTLGGVCRQLLSTGQFVGHLVEVSNFPIAFLPLLIFVTSCILAFATGTAWGTFGILIPIVVTLIDPSVTSDPNLLTVALAACLGGSVFGDHCSPISDTTVMSSTGASCPHLDHVSTQIPYALTAAASCCVGYFVSALTHENVVAVLASAFIALFVLIFLLNKFLGRKEQQAQRA</sequence>
<evidence type="ECO:0000256" key="3">
    <source>
        <dbReference type="ARBA" id="ARBA00022692"/>
    </source>
</evidence>
<comment type="caution">
    <text evidence="8">The sequence shown here is derived from an EMBL/GenBank/DDBJ whole genome shotgun (WGS) entry which is preliminary data.</text>
</comment>
<feature type="transmembrane region" description="Helical" evidence="6">
    <location>
        <begin position="106"/>
        <end position="127"/>
    </location>
</feature>
<evidence type="ECO:0000256" key="2">
    <source>
        <dbReference type="ARBA" id="ARBA00022475"/>
    </source>
</evidence>
<gene>
    <name evidence="8" type="ORF">EV211_11424</name>
</gene>
<protein>
    <submittedName>
        <fullName evidence="8">Transporter (NhaC family)</fullName>
    </submittedName>
</protein>
<dbReference type="OrthoDB" id="9762978at2"/>
<evidence type="ECO:0000256" key="1">
    <source>
        <dbReference type="ARBA" id="ARBA00004651"/>
    </source>
</evidence>
<dbReference type="Proteomes" id="UP000295500">
    <property type="component" value="Unassembled WGS sequence"/>
</dbReference>
<evidence type="ECO:0000313" key="9">
    <source>
        <dbReference type="Proteomes" id="UP000295500"/>
    </source>
</evidence>
<evidence type="ECO:0000256" key="4">
    <source>
        <dbReference type="ARBA" id="ARBA00022989"/>
    </source>
</evidence>
<keyword evidence="5 6" id="KW-0472">Membrane</keyword>
<evidence type="ECO:0000313" key="8">
    <source>
        <dbReference type="EMBL" id="TDP56450.1"/>
    </source>
</evidence>
<keyword evidence="9" id="KW-1185">Reference proteome</keyword>
<evidence type="ECO:0000256" key="6">
    <source>
        <dbReference type="SAM" id="Phobius"/>
    </source>
</evidence>
<reference evidence="8 9" key="1">
    <citation type="submission" date="2019-03" db="EMBL/GenBank/DDBJ databases">
        <title>Genomic Encyclopedia of Type Strains, Phase IV (KMG-IV): sequencing the most valuable type-strain genomes for metagenomic binning, comparative biology and taxonomic classification.</title>
        <authorList>
            <person name="Goeker M."/>
        </authorList>
    </citation>
    <scope>NUCLEOTIDE SEQUENCE [LARGE SCALE GENOMIC DNA]</scope>
    <source>
        <strain evidence="8 9">DSM 28287</strain>
    </source>
</reference>
<keyword evidence="4 6" id="KW-1133">Transmembrane helix</keyword>
<dbReference type="Pfam" id="PF03553">
    <property type="entry name" value="Na_H_antiporter"/>
    <property type="match status" value="1"/>
</dbReference>
<feature type="transmembrane region" description="Helical" evidence="6">
    <location>
        <begin position="148"/>
        <end position="169"/>
    </location>
</feature>
<feature type="transmembrane region" description="Helical" evidence="6">
    <location>
        <begin position="189"/>
        <end position="211"/>
    </location>
</feature>
<dbReference type="PANTHER" id="PTHR43478">
    <property type="entry name" value="NA+/H+ ANTIPORTER-RELATED"/>
    <property type="match status" value="1"/>
</dbReference>
<dbReference type="InterPro" id="IPR018461">
    <property type="entry name" value="Na/H_Antiport_NhaC-like_C"/>
</dbReference>
<feature type="transmembrane region" description="Helical" evidence="6">
    <location>
        <begin position="27"/>
        <end position="60"/>
    </location>
</feature>
<name>A0A4R6Q3M5_9FIRM</name>
<feature type="transmembrane region" description="Helical" evidence="6">
    <location>
        <begin position="332"/>
        <end position="353"/>
    </location>
</feature>
<dbReference type="EMBL" id="SNXO01000014">
    <property type="protein sequence ID" value="TDP56450.1"/>
    <property type="molecule type" value="Genomic_DNA"/>
</dbReference>
<dbReference type="PANTHER" id="PTHR43478:SF1">
    <property type="entry name" value="NA+_H+ ANTIPORTER NHAC-LIKE C-TERMINAL DOMAIN-CONTAINING PROTEIN"/>
    <property type="match status" value="1"/>
</dbReference>
<comment type="subcellular location">
    <subcellularLocation>
        <location evidence="1">Cell membrane</location>
        <topology evidence="1">Multi-pass membrane protein</topology>
    </subcellularLocation>
</comment>
<feature type="transmembrane region" description="Helical" evidence="6">
    <location>
        <begin position="250"/>
        <end position="271"/>
    </location>
</feature>
<feature type="transmembrane region" description="Helical" evidence="6">
    <location>
        <begin position="485"/>
        <end position="506"/>
    </location>
</feature>
<dbReference type="RefSeq" id="WP_133528321.1">
    <property type="nucleotide sequence ID" value="NZ_SNXO01000014.1"/>
</dbReference>
<keyword evidence="3 6" id="KW-0812">Transmembrane</keyword>
<feature type="domain" description="Na+/H+ antiporter NhaC-like C-terminal" evidence="7">
    <location>
        <begin position="159"/>
        <end position="477"/>
    </location>
</feature>
<dbReference type="GO" id="GO:0005886">
    <property type="term" value="C:plasma membrane"/>
    <property type="evidence" value="ECO:0007669"/>
    <property type="project" value="UniProtKB-SubCell"/>
</dbReference>
<proteinExistence type="predicted"/>
<feature type="transmembrane region" description="Helical" evidence="6">
    <location>
        <begin position="72"/>
        <end position="94"/>
    </location>
</feature>
<feature type="transmembrane region" description="Helical" evidence="6">
    <location>
        <begin position="291"/>
        <end position="311"/>
    </location>
</feature>
<accession>A0A4R6Q3M5</accession>
<keyword evidence="2" id="KW-1003">Cell membrane</keyword>
<organism evidence="8 9">
    <name type="scientific">Aminicella lysinilytica</name>
    <dbReference type="NCBI Taxonomy" id="433323"/>
    <lineage>
        <taxon>Bacteria</taxon>
        <taxon>Bacillati</taxon>
        <taxon>Bacillota</taxon>
        <taxon>Clostridia</taxon>
        <taxon>Peptostreptococcales</taxon>
        <taxon>Anaerovoracaceae</taxon>
        <taxon>Aminicella</taxon>
    </lineage>
</organism>
<evidence type="ECO:0000256" key="5">
    <source>
        <dbReference type="ARBA" id="ARBA00023136"/>
    </source>
</evidence>
<dbReference type="AlphaFoldDB" id="A0A4R6Q3M5"/>